<dbReference type="CDD" id="cd17321">
    <property type="entry name" value="MFS_MMR_MDR_like"/>
    <property type="match status" value="1"/>
</dbReference>
<dbReference type="EMBL" id="MEWG01000038">
    <property type="protein sequence ID" value="OGC76658.1"/>
    <property type="molecule type" value="Genomic_DNA"/>
</dbReference>
<dbReference type="PANTHER" id="PTHR42718:SF9">
    <property type="entry name" value="MAJOR FACILITATOR SUPERFAMILY MULTIDRUG TRANSPORTER MFSC"/>
    <property type="match status" value="1"/>
</dbReference>
<dbReference type="GO" id="GO:0022857">
    <property type="term" value="F:transmembrane transporter activity"/>
    <property type="evidence" value="ECO:0007669"/>
    <property type="project" value="InterPro"/>
</dbReference>
<keyword evidence="3 6" id="KW-0812">Transmembrane</keyword>
<dbReference type="InterPro" id="IPR005829">
    <property type="entry name" value="Sugar_transporter_CS"/>
</dbReference>
<dbReference type="SUPFAM" id="SSF103473">
    <property type="entry name" value="MFS general substrate transporter"/>
    <property type="match status" value="1"/>
</dbReference>
<reference evidence="8 9" key="1">
    <citation type="journal article" date="2016" name="Nat. Commun.">
        <title>Thousands of microbial genomes shed light on interconnected biogeochemical processes in an aquifer system.</title>
        <authorList>
            <person name="Anantharaman K."/>
            <person name="Brown C.T."/>
            <person name="Hug L.A."/>
            <person name="Sharon I."/>
            <person name="Castelle C.J."/>
            <person name="Probst A.J."/>
            <person name="Thomas B.C."/>
            <person name="Singh A."/>
            <person name="Wilkins M.J."/>
            <person name="Karaoz U."/>
            <person name="Brodie E.L."/>
            <person name="Williams K.H."/>
            <person name="Hubbard S.S."/>
            <person name="Banfield J.F."/>
        </authorList>
    </citation>
    <scope>NUCLEOTIDE SEQUENCE [LARGE SCALE GENOMIC DNA]</scope>
</reference>
<proteinExistence type="predicted"/>
<dbReference type="Gene3D" id="1.20.1250.20">
    <property type="entry name" value="MFS general substrate transporter like domains"/>
    <property type="match status" value="2"/>
</dbReference>
<feature type="transmembrane region" description="Helical" evidence="6">
    <location>
        <begin position="321"/>
        <end position="340"/>
    </location>
</feature>
<feature type="transmembrane region" description="Helical" evidence="6">
    <location>
        <begin position="422"/>
        <end position="444"/>
    </location>
</feature>
<dbReference type="PROSITE" id="PS00216">
    <property type="entry name" value="SUGAR_TRANSPORT_1"/>
    <property type="match status" value="1"/>
</dbReference>
<dbReference type="InterPro" id="IPR036259">
    <property type="entry name" value="MFS_trans_sf"/>
</dbReference>
<feature type="transmembrane region" description="Helical" evidence="6">
    <location>
        <begin position="292"/>
        <end position="309"/>
    </location>
</feature>
<feature type="transmembrane region" description="Helical" evidence="6">
    <location>
        <begin position="346"/>
        <end position="363"/>
    </location>
</feature>
<dbReference type="Proteomes" id="UP000176815">
    <property type="component" value="Unassembled WGS sequence"/>
</dbReference>
<evidence type="ECO:0000256" key="4">
    <source>
        <dbReference type="ARBA" id="ARBA00022989"/>
    </source>
</evidence>
<dbReference type="GO" id="GO:0016020">
    <property type="term" value="C:membrane"/>
    <property type="evidence" value="ECO:0007669"/>
    <property type="project" value="UniProtKB-SubCell"/>
</dbReference>
<name>A0A1F4X4P7_UNCKA</name>
<feature type="transmembrane region" description="Helical" evidence="6">
    <location>
        <begin position="257"/>
        <end position="280"/>
    </location>
</feature>
<evidence type="ECO:0000256" key="1">
    <source>
        <dbReference type="ARBA" id="ARBA00004141"/>
    </source>
</evidence>
<evidence type="ECO:0000256" key="3">
    <source>
        <dbReference type="ARBA" id="ARBA00022692"/>
    </source>
</evidence>
<evidence type="ECO:0000256" key="5">
    <source>
        <dbReference type="ARBA" id="ARBA00023136"/>
    </source>
</evidence>
<dbReference type="InterPro" id="IPR011701">
    <property type="entry name" value="MFS"/>
</dbReference>
<dbReference type="InterPro" id="IPR020846">
    <property type="entry name" value="MFS_dom"/>
</dbReference>
<feature type="domain" description="Major facilitator superfamily (MFS) profile" evidence="7">
    <location>
        <begin position="6"/>
        <end position="452"/>
    </location>
</feature>
<protein>
    <recommendedName>
        <fullName evidence="7">Major facilitator superfamily (MFS) profile domain-containing protein</fullName>
    </recommendedName>
</protein>
<feature type="transmembrane region" description="Helical" evidence="6">
    <location>
        <begin position="192"/>
        <end position="211"/>
    </location>
</feature>
<feature type="transmembrane region" description="Helical" evidence="6">
    <location>
        <begin position="72"/>
        <end position="89"/>
    </location>
</feature>
<dbReference type="AlphaFoldDB" id="A0A1F4X4P7"/>
<keyword evidence="2" id="KW-0813">Transport</keyword>
<sequence>MNKWIVLSIALLNGFVAPFMGAAINVAAPVLAVDLDMNAIELNWATTIFLLSSAICLIPVGRLADIYGRKKFLFIGNVLLFLSSILVTFSPNTFFFLLIRCIQGISISFSYGTSMALLANAFPLNKRGKVFGIHAASVYVGLSSGPVLGGFLVQSFGWESIFYIPIAMSAIAVSLIYFKIKDEPTKVAIEIFDWKGSVFYGIILAGLTYGFSILPSMLGYSLILMGIILFIPFIFYQSQTSSPLFKISLFHNNPVFAYSNLAALIHYSATAGVGFLLSLYLQYIKGLTPKEAGMILMVQPVIMAIFSPLMGTLSDKIEPRLVASAGMFMTFGGLVFLSFLNSATEIYTVYTALIFMGMGFALFSSPNTNAAISAIDKKDYAIASSTLGTMRFGGQIFSMVIVMGLFSLLLGRVKIVPENYSAFLVAAKYAFALFAALCLFGTFASMKRGNLR</sequence>
<feature type="transmembrane region" description="Helical" evidence="6">
    <location>
        <begin position="131"/>
        <end position="154"/>
    </location>
</feature>
<keyword evidence="5 6" id="KW-0472">Membrane</keyword>
<evidence type="ECO:0000256" key="6">
    <source>
        <dbReference type="SAM" id="Phobius"/>
    </source>
</evidence>
<gene>
    <name evidence="8" type="ORF">A2619_02015</name>
</gene>
<comment type="caution">
    <text evidence="8">The sequence shown here is derived from an EMBL/GenBank/DDBJ whole genome shotgun (WGS) entry which is preliminary data.</text>
</comment>
<feature type="transmembrane region" description="Helical" evidence="6">
    <location>
        <begin position="95"/>
        <end position="119"/>
    </location>
</feature>
<dbReference type="FunFam" id="1.20.1250.20:FF:000503">
    <property type="entry name" value="Drug resistance transporter, EmrB/QacA subfamily"/>
    <property type="match status" value="1"/>
</dbReference>
<evidence type="ECO:0000313" key="9">
    <source>
        <dbReference type="Proteomes" id="UP000176815"/>
    </source>
</evidence>
<feature type="transmembrane region" description="Helical" evidence="6">
    <location>
        <begin position="160"/>
        <end position="180"/>
    </location>
</feature>
<evidence type="ECO:0000313" key="8">
    <source>
        <dbReference type="EMBL" id="OGC76658.1"/>
    </source>
</evidence>
<comment type="subcellular location">
    <subcellularLocation>
        <location evidence="1">Membrane</location>
        <topology evidence="1">Multi-pass membrane protein</topology>
    </subcellularLocation>
</comment>
<dbReference type="PANTHER" id="PTHR42718">
    <property type="entry name" value="MAJOR FACILITATOR SUPERFAMILY MULTIDRUG TRANSPORTER MFSC"/>
    <property type="match status" value="1"/>
</dbReference>
<accession>A0A1F4X4P7</accession>
<evidence type="ECO:0000259" key="7">
    <source>
        <dbReference type="PROSITE" id="PS50850"/>
    </source>
</evidence>
<feature type="transmembrane region" description="Helical" evidence="6">
    <location>
        <begin position="42"/>
        <end position="60"/>
    </location>
</feature>
<dbReference type="Pfam" id="PF07690">
    <property type="entry name" value="MFS_1"/>
    <property type="match status" value="2"/>
</dbReference>
<keyword evidence="4 6" id="KW-1133">Transmembrane helix</keyword>
<feature type="transmembrane region" description="Helical" evidence="6">
    <location>
        <begin position="217"/>
        <end position="236"/>
    </location>
</feature>
<feature type="transmembrane region" description="Helical" evidence="6">
    <location>
        <begin position="392"/>
        <end position="410"/>
    </location>
</feature>
<dbReference type="PROSITE" id="PS50850">
    <property type="entry name" value="MFS"/>
    <property type="match status" value="1"/>
</dbReference>
<organism evidence="8 9">
    <name type="scientific">candidate division WWE3 bacterium RIFOXYD1_FULL_39_9</name>
    <dbReference type="NCBI Taxonomy" id="1802649"/>
    <lineage>
        <taxon>Bacteria</taxon>
        <taxon>Katanobacteria</taxon>
    </lineage>
</organism>
<evidence type="ECO:0000256" key="2">
    <source>
        <dbReference type="ARBA" id="ARBA00022448"/>
    </source>
</evidence>